<dbReference type="PANTHER" id="PTHR13360:SF1">
    <property type="entry name" value="ACTIVATING SIGNAL COINTEGRATOR 1 COMPLEX SUBUNIT 1"/>
    <property type="match status" value="1"/>
</dbReference>
<protein>
    <recommendedName>
        <fullName evidence="2">K Homology domain-containing protein</fullName>
    </recommendedName>
</protein>
<sequence length="365" mass="41645">NNTKMEVLRPHTVWLDGRCYRVLSALAATTLTNYVEDESYGYEECVYQDEVECGGEQEEFQVEQLNNGKFQTSFPVANTYISYIIGSKGATKKRIESETYTTLRFPGKGQPGDIVVTGKDVKTVRQARLKIELLVEQARKKSPFTHFLSIPLNKPAIQEKFLEFKKEVLEKCGDCRGVDESIFQEPAKLHLTLCVMVLADERERRQALEALAKCPENVLRKYLAEEKLRVEMKGIEYMNDDPGEVDVLYGRVNALSWSHSLQTIADSLVDEFLKAGVVNKQYERVKLHVTLMNTLFRHDRDGVTDTKAGRDRESFNARQILEEFEHYQFGEMEVEEIHLSVRYTTANSGFYSASGKIPVIPSEAS</sequence>
<comment type="caution">
    <text evidence="3">The sequence shown here is derived from an EMBL/GenBank/DDBJ whole genome shotgun (WGS) entry which is preliminary data.</text>
</comment>
<evidence type="ECO:0000313" key="3">
    <source>
        <dbReference type="EMBL" id="KAK8751071.1"/>
    </source>
</evidence>
<feature type="non-terminal residue" evidence="3">
    <location>
        <position position="1"/>
    </location>
</feature>
<dbReference type="GO" id="GO:0006307">
    <property type="term" value="P:DNA alkylation repair"/>
    <property type="evidence" value="ECO:0007669"/>
    <property type="project" value="InterPro"/>
</dbReference>
<gene>
    <name evidence="3" type="ORF">OTU49_012838</name>
</gene>
<dbReference type="GO" id="GO:0006355">
    <property type="term" value="P:regulation of DNA-templated transcription"/>
    <property type="evidence" value="ECO:0007669"/>
    <property type="project" value="TreeGrafter"/>
</dbReference>
<dbReference type="SUPFAM" id="SSF54791">
    <property type="entry name" value="Eukaryotic type KH-domain (KH-domain type I)"/>
    <property type="match status" value="1"/>
</dbReference>
<reference evidence="3 4" key="1">
    <citation type="journal article" date="2024" name="BMC Genomics">
        <title>Genome assembly of redclaw crayfish (Cherax quadricarinatus) provides insights into its immune adaptation and hypoxia tolerance.</title>
        <authorList>
            <person name="Liu Z."/>
            <person name="Zheng J."/>
            <person name="Li H."/>
            <person name="Fang K."/>
            <person name="Wang S."/>
            <person name="He J."/>
            <person name="Zhou D."/>
            <person name="Weng S."/>
            <person name="Chi M."/>
            <person name="Gu Z."/>
            <person name="He J."/>
            <person name="Li F."/>
            <person name="Wang M."/>
        </authorList>
    </citation>
    <scope>NUCLEOTIDE SEQUENCE [LARGE SCALE GENOMIC DNA]</scope>
    <source>
        <strain evidence="3">ZL_2023a</strain>
    </source>
</reference>
<dbReference type="PROSITE" id="PS50084">
    <property type="entry name" value="KH_TYPE_1"/>
    <property type="match status" value="1"/>
</dbReference>
<feature type="domain" description="K Homology" evidence="2">
    <location>
        <begin position="68"/>
        <end position="136"/>
    </location>
</feature>
<proteinExistence type="predicted"/>
<evidence type="ECO:0000259" key="2">
    <source>
        <dbReference type="SMART" id="SM00322"/>
    </source>
</evidence>
<dbReference type="GO" id="GO:0003723">
    <property type="term" value="F:RNA binding"/>
    <property type="evidence" value="ECO:0007669"/>
    <property type="project" value="UniProtKB-UniRule"/>
</dbReference>
<accession>A0AAW0YHX6</accession>
<dbReference type="GO" id="GO:0005634">
    <property type="term" value="C:nucleus"/>
    <property type="evidence" value="ECO:0007669"/>
    <property type="project" value="TreeGrafter"/>
</dbReference>
<organism evidence="3 4">
    <name type="scientific">Cherax quadricarinatus</name>
    <name type="common">Australian red claw crayfish</name>
    <dbReference type="NCBI Taxonomy" id="27406"/>
    <lineage>
        <taxon>Eukaryota</taxon>
        <taxon>Metazoa</taxon>
        <taxon>Ecdysozoa</taxon>
        <taxon>Arthropoda</taxon>
        <taxon>Crustacea</taxon>
        <taxon>Multicrustacea</taxon>
        <taxon>Malacostraca</taxon>
        <taxon>Eumalacostraca</taxon>
        <taxon>Eucarida</taxon>
        <taxon>Decapoda</taxon>
        <taxon>Pleocyemata</taxon>
        <taxon>Astacidea</taxon>
        <taxon>Parastacoidea</taxon>
        <taxon>Parastacidae</taxon>
        <taxon>Cherax</taxon>
    </lineage>
</organism>
<dbReference type="InterPro" id="IPR047538">
    <property type="entry name" value="KH-I_ASCC1"/>
</dbReference>
<dbReference type="AlphaFoldDB" id="A0AAW0YHX6"/>
<dbReference type="Proteomes" id="UP001445076">
    <property type="component" value="Unassembled WGS sequence"/>
</dbReference>
<dbReference type="InterPro" id="IPR009210">
    <property type="entry name" value="ASCC1"/>
</dbReference>
<dbReference type="PANTHER" id="PTHR13360">
    <property type="entry name" value="ACTIVATING SIGNAL COINTEGRATOR 1 COMPLEX SUBUNIT 1"/>
    <property type="match status" value="1"/>
</dbReference>
<dbReference type="Pfam" id="PF00013">
    <property type="entry name" value="KH_1"/>
    <property type="match status" value="1"/>
</dbReference>
<dbReference type="InterPro" id="IPR004087">
    <property type="entry name" value="KH_dom"/>
</dbReference>
<keyword evidence="1" id="KW-0694">RNA-binding</keyword>
<dbReference type="InterPro" id="IPR036612">
    <property type="entry name" value="KH_dom_type_1_sf"/>
</dbReference>
<evidence type="ECO:0000256" key="1">
    <source>
        <dbReference type="PROSITE-ProRule" id="PRU00117"/>
    </source>
</evidence>
<name>A0AAW0YHX6_CHEQU</name>
<dbReference type="Gene3D" id="3.90.1140.10">
    <property type="entry name" value="Cyclic phosphodiesterase"/>
    <property type="match status" value="1"/>
</dbReference>
<dbReference type="PIRSF" id="PIRSF027019">
    <property type="entry name" value="Euk_LigT"/>
    <property type="match status" value="1"/>
</dbReference>
<dbReference type="Pfam" id="PF10469">
    <property type="entry name" value="AKAP7_NLS"/>
    <property type="match status" value="1"/>
</dbReference>
<dbReference type="InterPro" id="IPR009097">
    <property type="entry name" value="Cyclic_Pdiesterase"/>
</dbReference>
<dbReference type="SMART" id="SM00322">
    <property type="entry name" value="KH"/>
    <property type="match status" value="1"/>
</dbReference>
<dbReference type="CDD" id="cd22419">
    <property type="entry name" value="KH-I_ASCC1"/>
    <property type="match status" value="1"/>
</dbReference>
<dbReference type="InterPro" id="IPR019510">
    <property type="entry name" value="AKAP7-like_phosphoesterase"/>
</dbReference>
<dbReference type="Gene3D" id="3.30.1370.10">
    <property type="entry name" value="K Homology domain, type 1"/>
    <property type="match status" value="1"/>
</dbReference>
<dbReference type="EMBL" id="JARKIK010000006">
    <property type="protein sequence ID" value="KAK8751071.1"/>
    <property type="molecule type" value="Genomic_DNA"/>
</dbReference>
<evidence type="ECO:0000313" key="4">
    <source>
        <dbReference type="Proteomes" id="UP001445076"/>
    </source>
</evidence>
<dbReference type="SUPFAM" id="SSF55144">
    <property type="entry name" value="LigT-like"/>
    <property type="match status" value="1"/>
</dbReference>
<keyword evidence="4" id="KW-1185">Reference proteome</keyword>
<dbReference type="InterPro" id="IPR004088">
    <property type="entry name" value="KH_dom_type_1"/>
</dbReference>